<name>A0ABU4AVE9_9NOCA</name>
<dbReference type="Pfam" id="PF19877">
    <property type="entry name" value="DUF6350"/>
    <property type="match status" value="1"/>
</dbReference>
<feature type="transmembrane region" description="Helical" evidence="2">
    <location>
        <begin position="30"/>
        <end position="54"/>
    </location>
</feature>
<feature type="transmembrane region" description="Helical" evidence="2">
    <location>
        <begin position="327"/>
        <end position="350"/>
    </location>
</feature>
<protein>
    <submittedName>
        <fullName evidence="3">DUF6350 family protein</fullName>
    </submittedName>
</protein>
<feature type="transmembrane region" description="Helical" evidence="2">
    <location>
        <begin position="297"/>
        <end position="315"/>
    </location>
</feature>
<keyword evidence="2" id="KW-1133">Transmembrane helix</keyword>
<organism evidence="3 4">
    <name type="scientific">Rhodococcus cercidiphylli</name>
    <dbReference type="NCBI Taxonomy" id="489916"/>
    <lineage>
        <taxon>Bacteria</taxon>
        <taxon>Bacillati</taxon>
        <taxon>Actinomycetota</taxon>
        <taxon>Actinomycetes</taxon>
        <taxon>Mycobacteriales</taxon>
        <taxon>Nocardiaceae</taxon>
        <taxon>Rhodococcus</taxon>
    </lineage>
</organism>
<dbReference type="EMBL" id="JAWLKE010000002">
    <property type="protein sequence ID" value="MDV6230215.1"/>
    <property type="molecule type" value="Genomic_DNA"/>
</dbReference>
<evidence type="ECO:0000313" key="3">
    <source>
        <dbReference type="EMBL" id="MDV6230215.1"/>
    </source>
</evidence>
<feature type="transmembrane region" description="Helical" evidence="2">
    <location>
        <begin position="239"/>
        <end position="260"/>
    </location>
</feature>
<evidence type="ECO:0000313" key="4">
    <source>
        <dbReference type="Proteomes" id="UP001185899"/>
    </source>
</evidence>
<gene>
    <name evidence="3" type="ORF">R3P95_06620</name>
</gene>
<proteinExistence type="predicted"/>
<feature type="transmembrane region" description="Helical" evidence="2">
    <location>
        <begin position="161"/>
        <end position="183"/>
    </location>
</feature>
<feature type="transmembrane region" description="Helical" evidence="2">
    <location>
        <begin position="195"/>
        <end position="219"/>
    </location>
</feature>
<feature type="transmembrane region" description="Helical" evidence="2">
    <location>
        <begin position="118"/>
        <end position="141"/>
    </location>
</feature>
<dbReference type="RefSeq" id="WP_317547750.1">
    <property type="nucleotide sequence ID" value="NZ_JAWLKE010000002.1"/>
</dbReference>
<comment type="caution">
    <text evidence="3">The sequence shown here is derived from an EMBL/GenBank/DDBJ whole genome shotgun (WGS) entry which is preliminary data.</text>
</comment>
<reference evidence="3 4" key="1">
    <citation type="submission" date="2023-10" db="EMBL/GenBank/DDBJ databases">
        <title>Development of a sustainable strategy for remediation of hydrocarbon-contaminated territories based on the waste exchange concept.</title>
        <authorList>
            <person name="Krivoruchko A."/>
        </authorList>
    </citation>
    <scope>NUCLEOTIDE SEQUENCE [LARGE SCALE GENOMIC DNA]</scope>
    <source>
        <strain evidence="3 4">IEGM 1322</strain>
    </source>
</reference>
<keyword evidence="2" id="KW-0812">Transmembrane</keyword>
<sequence length="493" mass="49962">MSDLLNRETRRAAARAPRASTGPTPDQSRMLAAVAFKTSGLVVVIATTLALVTLVSANSDLTGTLGAIAGSWFAVHLVPLSIGGTSLGVAPLLPTLIIGWSVARTVHHAVDSDTDRRVLRWVFAASMAGPLAVTAIALAVAKDASTVIGLSSPNALVAFSWVAGVHAAASGTGLLFACWDSVVIRRGLPDWVRALVAPFVRALSILAAGGAAVVLLALLVSWETAGALLESGGDVVGMLGLTVLSVLYLPNIVIGALAVATGSTAGFGDASVSLFSTTGGPLPPLPILAVLPEGSAQTIWVVMLVVPIGAGLLLGRDCAIRSADIQVAVSSVWAVAAAAGALAALLGYAAGGNLGTFGTVEVTVWSFGLLTFAWLAVVGSASAAFVVWRRAEPEPTRDEPVPTPVPAAELAIEPAPSEPAPSEPDPSETAPSESEDDEQTEVVEDVVEAEVVDDVPAEMPPAEEPDATVEAATAEPLDAEIVAPPGDQDGPAR</sequence>
<dbReference type="InterPro" id="IPR045931">
    <property type="entry name" value="DUF6350"/>
</dbReference>
<keyword evidence="4" id="KW-1185">Reference proteome</keyword>
<feature type="transmembrane region" description="Helical" evidence="2">
    <location>
        <begin position="362"/>
        <end position="388"/>
    </location>
</feature>
<feature type="region of interest" description="Disordered" evidence="1">
    <location>
        <begin position="414"/>
        <end position="493"/>
    </location>
</feature>
<dbReference type="Proteomes" id="UP001185899">
    <property type="component" value="Unassembled WGS sequence"/>
</dbReference>
<feature type="compositionally biased region" description="Acidic residues" evidence="1">
    <location>
        <begin position="433"/>
        <end position="467"/>
    </location>
</feature>
<feature type="transmembrane region" description="Helical" evidence="2">
    <location>
        <begin position="272"/>
        <end position="291"/>
    </location>
</feature>
<evidence type="ECO:0000256" key="1">
    <source>
        <dbReference type="SAM" id="MobiDB-lite"/>
    </source>
</evidence>
<accession>A0ABU4AVE9</accession>
<keyword evidence="2" id="KW-0472">Membrane</keyword>
<evidence type="ECO:0000256" key="2">
    <source>
        <dbReference type="SAM" id="Phobius"/>
    </source>
</evidence>